<keyword evidence="3" id="KW-1185">Reference proteome</keyword>
<organism evidence="2 3">
    <name type="scientific">Phyllobacterium brassicacearum</name>
    <dbReference type="NCBI Taxonomy" id="314235"/>
    <lineage>
        <taxon>Bacteria</taxon>
        <taxon>Pseudomonadati</taxon>
        <taxon>Pseudomonadota</taxon>
        <taxon>Alphaproteobacteria</taxon>
        <taxon>Hyphomicrobiales</taxon>
        <taxon>Phyllobacteriaceae</taxon>
        <taxon>Phyllobacterium</taxon>
    </lineage>
</organism>
<evidence type="ECO:0000313" key="2">
    <source>
        <dbReference type="EMBL" id="PSH62654.1"/>
    </source>
</evidence>
<accession>A0A2P7B856</accession>
<dbReference type="Proteomes" id="UP000241444">
    <property type="component" value="Unassembled WGS sequence"/>
</dbReference>
<proteinExistence type="predicted"/>
<evidence type="ECO:0000256" key="1">
    <source>
        <dbReference type="SAM" id="MobiDB-lite"/>
    </source>
</evidence>
<dbReference type="AlphaFoldDB" id="A0A2P7B856"/>
<protein>
    <submittedName>
        <fullName evidence="2">Uncharacterized protein</fullName>
    </submittedName>
</protein>
<comment type="caution">
    <text evidence="2">The sequence shown here is derived from an EMBL/GenBank/DDBJ whole genome shotgun (WGS) entry which is preliminary data.</text>
</comment>
<evidence type="ECO:0000313" key="3">
    <source>
        <dbReference type="Proteomes" id="UP000241444"/>
    </source>
</evidence>
<sequence>MKNDKRPDSDRRDEEQNTIKRMLEEMSYQTDLLGQVLAEQKRANCQLEQISRQTCEAQNELHSQTALQGCLLKLLAYQVDIARAEKPGIAQLLDCKYGFDRCLDICDCHGGPPPCKHVPCPDGQDLEHGSGESKPGQVKPRKVKDAPYPPVRREDHPVRQPNKRPQRIVPTGPFRGILRRTEGSDLRDVGSGDPGAAGLDFPVWTDDPSVANASTNAADISGAKGGNVVLMSGNWYIDYSTDAGATFTTLNPTTVFPEDIGNGFCCDQILQYAPQIDRFIWLLQYQSGATGANGYRLAMASPQDVINSNCTAWTYWDLTSGSFGLGTDWMDYPSMSLGDAEVYFSFDVLDTVADTVADNGLVVVRLSLAEIAAGGTINFRFTTAADSAVAWGSGVSQDTGNEVFWAGHVDNSTMRVFSWRNDSTTYFWRDVEVRNWPNTTLSSNGPNGNNWFGWGFPNNAVIGITRRLNELWLGWTASNGKGSSAGFDFPHPHVQIVKLNIGDWSVIEQMQVWNPDLAFGYPSLATNSDNEVGITLGWGGGGSLNANTAVGFMGDYVVWYRDGSTWTHTRWGDYVTIRRAAPESRMFAGFGFVTVDTTAGHRFDPYYVLFGREQNEPDPIG</sequence>
<reference evidence="3" key="1">
    <citation type="submission" date="2017-11" db="EMBL/GenBank/DDBJ databases">
        <authorList>
            <person name="Kuznetsova I."/>
            <person name="Sazanova A."/>
            <person name="Chirak E."/>
            <person name="Safronova V."/>
            <person name="Willems A."/>
        </authorList>
    </citation>
    <scope>NUCLEOTIDE SEQUENCE [LARGE SCALE GENOMIC DNA]</scope>
    <source>
        <strain evidence="3">STM 196</strain>
    </source>
</reference>
<dbReference type="EMBL" id="PGGO01000028">
    <property type="protein sequence ID" value="PSH62654.1"/>
    <property type="molecule type" value="Genomic_DNA"/>
</dbReference>
<feature type="region of interest" description="Disordered" evidence="1">
    <location>
        <begin position="124"/>
        <end position="171"/>
    </location>
</feature>
<dbReference type="RefSeq" id="WP_106713814.1">
    <property type="nucleotide sequence ID" value="NZ_PGGO01000028.1"/>
</dbReference>
<gene>
    <name evidence="2" type="ORF">CU102_25160</name>
</gene>
<dbReference type="OrthoDB" id="1396201at2"/>
<name>A0A2P7B856_9HYPH</name>